<evidence type="ECO:0000313" key="2">
    <source>
        <dbReference type="Proteomes" id="UP000620124"/>
    </source>
</evidence>
<dbReference type="Proteomes" id="UP000620124">
    <property type="component" value="Unassembled WGS sequence"/>
</dbReference>
<accession>A0A8H6Y5C5</accession>
<organism evidence="1 2">
    <name type="scientific">Mycena venus</name>
    <dbReference type="NCBI Taxonomy" id="2733690"/>
    <lineage>
        <taxon>Eukaryota</taxon>
        <taxon>Fungi</taxon>
        <taxon>Dikarya</taxon>
        <taxon>Basidiomycota</taxon>
        <taxon>Agaricomycotina</taxon>
        <taxon>Agaricomycetes</taxon>
        <taxon>Agaricomycetidae</taxon>
        <taxon>Agaricales</taxon>
        <taxon>Marasmiineae</taxon>
        <taxon>Mycenaceae</taxon>
        <taxon>Mycena</taxon>
    </lineage>
</organism>
<dbReference type="EMBL" id="JACAZI010000008">
    <property type="protein sequence ID" value="KAF7354480.1"/>
    <property type="molecule type" value="Genomic_DNA"/>
</dbReference>
<comment type="caution">
    <text evidence="1">The sequence shown here is derived from an EMBL/GenBank/DDBJ whole genome shotgun (WGS) entry which is preliminary data.</text>
</comment>
<proteinExistence type="predicted"/>
<protein>
    <submittedName>
        <fullName evidence="1">Uncharacterized protein</fullName>
    </submittedName>
</protein>
<dbReference type="AlphaFoldDB" id="A0A8H6Y5C5"/>
<keyword evidence="2" id="KW-1185">Reference proteome</keyword>
<gene>
    <name evidence="1" type="ORF">MVEN_01137200</name>
</gene>
<evidence type="ECO:0000313" key="1">
    <source>
        <dbReference type="EMBL" id="KAF7354480.1"/>
    </source>
</evidence>
<reference evidence="1" key="1">
    <citation type="submission" date="2020-05" db="EMBL/GenBank/DDBJ databases">
        <title>Mycena genomes resolve the evolution of fungal bioluminescence.</title>
        <authorList>
            <person name="Tsai I.J."/>
        </authorList>
    </citation>
    <scope>NUCLEOTIDE SEQUENCE</scope>
    <source>
        <strain evidence="1">CCC161011</strain>
    </source>
</reference>
<sequence>MLLLSDVALHFSTDMFTSFTDLFSDPSGVPTVRLFASLSASPLQPSGAIASAASIHSICFTVSTMFPLTSLMSHHNLPLRWRRVNPHVKFLFDFSCFRGQLNVVVINFDVTAANLQIQFFRALVARPPCPPPMLLIGLVVSFAGGCAMISSSSMLHFFTLLTRPSEPDVSASPLNSLPVSHRHRQTHLMSSTFLCFTFREPH</sequence>
<name>A0A8H6Y5C5_9AGAR</name>